<protein>
    <submittedName>
        <fullName evidence="1">Uncharacterized protein</fullName>
    </submittedName>
</protein>
<accession>A0A1F6H3J2</accession>
<comment type="caution">
    <text evidence="1">The sequence shown here is derived from an EMBL/GenBank/DDBJ whole genome shotgun (WGS) entry which is preliminary data.</text>
</comment>
<evidence type="ECO:0000313" key="1">
    <source>
        <dbReference type="EMBL" id="OGH04957.1"/>
    </source>
</evidence>
<proteinExistence type="predicted"/>
<dbReference type="EMBL" id="MFNF01000001">
    <property type="protein sequence ID" value="OGH04957.1"/>
    <property type="molecule type" value="Genomic_DNA"/>
</dbReference>
<sequence>MVATPHERKAWVFVVTIEEPEVSHQASLYGCAQVEQATDLDLFLLLKQCCLLVLLRIVHKKQNHSGKQRSQQAPDITAKTSPIFLSIRQLSKKIAVVKS</sequence>
<organism evidence="1 2">
    <name type="scientific">Candidatus Lambdaproteobacteria bacterium RIFOXYD2_FULL_56_26</name>
    <dbReference type="NCBI Taxonomy" id="1817773"/>
    <lineage>
        <taxon>Bacteria</taxon>
        <taxon>Pseudomonadati</taxon>
        <taxon>Pseudomonadota</taxon>
        <taxon>Candidatus Lambdaproteobacteria</taxon>
    </lineage>
</organism>
<name>A0A1F6H3J2_9PROT</name>
<dbReference type="AlphaFoldDB" id="A0A1F6H3J2"/>
<dbReference type="Proteomes" id="UP000177583">
    <property type="component" value="Unassembled WGS sequence"/>
</dbReference>
<reference evidence="1 2" key="1">
    <citation type="journal article" date="2016" name="Nat. Commun.">
        <title>Thousands of microbial genomes shed light on interconnected biogeochemical processes in an aquifer system.</title>
        <authorList>
            <person name="Anantharaman K."/>
            <person name="Brown C.T."/>
            <person name="Hug L.A."/>
            <person name="Sharon I."/>
            <person name="Castelle C.J."/>
            <person name="Probst A.J."/>
            <person name="Thomas B.C."/>
            <person name="Singh A."/>
            <person name="Wilkins M.J."/>
            <person name="Karaoz U."/>
            <person name="Brodie E.L."/>
            <person name="Williams K.H."/>
            <person name="Hubbard S.S."/>
            <person name="Banfield J.F."/>
        </authorList>
    </citation>
    <scope>NUCLEOTIDE SEQUENCE [LARGE SCALE GENOMIC DNA]</scope>
</reference>
<gene>
    <name evidence="1" type="ORF">A2557_08260</name>
</gene>
<evidence type="ECO:0000313" key="2">
    <source>
        <dbReference type="Proteomes" id="UP000177583"/>
    </source>
</evidence>